<reference evidence="7 8" key="1">
    <citation type="submission" date="2016-04" db="EMBL/GenBank/DDBJ databases">
        <title>Draft genome of an Enterococcus thailandicus strain isolated from bovine feces.</title>
        <authorList>
            <person name="Beukers A.G."/>
            <person name="Zaheer R."/>
            <person name="Goji N."/>
            <person name="Cook S.R."/>
            <person name="Amoako K."/>
            <person name="Chaves A.V."/>
            <person name="Ward M.P."/>
            <person name="Mcallister T.A."/>
        </authorList>
    </citation>
    <scope>NUCLEOTIDE SEQUENCE [LARGE SCALE GENOMIC DNA]</scope>
    <source>
        <strain evidence="7 8">F0711D 46</strain>
    </source>
</reference>
<keyword evidence="8" id="KW-1185">Reference proteome</keyword>
<evidence type="ECO:0000256" key="4">
    <source>
        <dbReference type="SAM" id="SignalP"/>
    </source>
</evidence>
<dbReference type="InterPro" id="IPR057309">
    <property type="entry name" value="PcsB_CC"/>
</dbReference>
<dbReference type="RefSeq" id="WP_067483110.1">
    <property type="nucleotide sequence ID" value="NZ_BSWU01000014.1"/>
</dbReference>
<gene>
    <name evidence="7" type="ORF">A6E74_04340</name>
</gene>
<feature type="coiled-coil region" evidence="2">
    <location>
        <begin position="50"/>
        <end position="98"/>
    </location>
</feature>
<dbReference type="EMBL" id="LWMN01000011">
    <property type="protein sequence ID" value="OAQ56234.1"/>
    <property type="molecule type" value="Genomic_DNA"/>
</dbReference>
<dbReference type="Pfam" id="PF24568">
    <property type="entry name" value="CC_PcsB"/>
    <property type="match status" value="1"/>
</dbReference>
<protein>
    <submittedName>
        <fullName evidence="7">Peptidase M23</fullName>
    </submittedName>
</protein>
<dbReference type="GO" id="GO:0019867">
    <property type="term" value="C:outer membrane"/>
    <property type="evidence" value="ECO:0007669"/>
    <property type="project" value="InterPro"/>
</dbReference>
<name>A0A179ESS3_ENTTH</name>
<organism evidence="7 8">
    <name type="scientific">Enterococcus thailandicus</name>
    <dbReference type="NCBI Taxonomy" id="417368"/>
    <lineage>
        <taxon>Bacteria</taxon>
        <taxon>Bacillati</taxon>
        <taxon>Bacillota</taxon>
        <taxon>Bacilli</taxon>
        <taxon>Lactobacillales</taxon>
        <taxon>Enterococcaceae</taxon>
        <taxon>Enterococcus</taxon>
    </lineage>
</organism>
<keyword evidence="1 4" id="KW-0732">Signal</keyword>
<dbReference type="PANTHER" id="PTHR39160:SF4">
    <property type="entry name" value="RESUSCITATION-PROMOTING FACTOR RPFB"/>
    <property type="match status" value="1"/>
</dbReference>
<proteinExistence type="predicted"/>
<feature type="chain" id="PRO_5038705534" evidence="4">
    <location>
        <begin position="22"/>
        <end position="378"/>
    </location>
</feature>
<evidence type="ECO:0000313" key="8">
    <source>
        <dbReference type="Proteomes" id="UP000078516"/>
    </source>
</evidence>
<evidence type="ECO:0000256" key="2">
    <source>
        <dbReference type="SAM" id="Coils"/>
    </source>
</evidence>
<dbReference type="AlphaFoldDB" id="A0A179ESS3"/>
<dbReference type="Gene3D" id="6.10.250.3150">
    <property type="match status" value="1"/>
</dbReference>
<dbReference type="Pfam" id="PF06725">
    <property type="entry name" value="3D"/>
    <property type="match status" value="1"/>
</dbReference>
<accession>A0A179ESS3</accession>
<evidence type="ECO:0000313" key="7">
    <source>
        <dbReference type="EMBL" id="OAQ56234.1"/>
    </source>
</evidence>
<feature type="domain" description="3D" evidence="5">
    <location>
        <begin position="318"/>
        <end position="377"/>
    </location>
</feature>
<evidence type="ECO:0000256" key="3">
    <source>
        <dbReference type="SAM" id="MobiDB-lite"/>
    </source>
</evidence>
<evidence type="ECO:0000259" key="5">
    <source>
        <dbReference type="Pfam" id="PF06725"/>
    </source>
</evidence>
<comment type="caution">
    <text evidence="7">The sequence shown here is derived from an EMBL/GenBank/DDBJ whole genome shotgun (WGS) entry which is preliminary data.</text>
</comment>
<evidence type="ECO:0000256" key="1">
    <source>
        <dbReference type="ARBA" id="ARBA00022729"/>
    </source>
</evidence>
<evidence type="ECO:0000259" key="6">
    <source>
        <dbReference type="Pfam" id="PF24568"/>
    </source>
</evidence>
<dbReference type="GO" id="GO:0009254">
    <property type="term" value="P:peptidoglycan turnover"/>
    <property type="evidence" value="ECO:0007669"/>
    <property type="project" value="InterPro"/>
</dbReference>
<sequence length="378" mass="41752">MKAKKALVMLAVLLSANLALPLVTQAESLDSLNEKEQVAKRQGEEISVEVQVALNDVNEKYQEVEKIKQEIVQNKKTIDQSKQEIKETEATIEKRKEAVAQRLKDVQINGSNERNLQALLDAETVAEFINRAYAVRVLHQAEKDKIASLDNQRQKLVDLNQKLEDTQTSLKDNQVSLEVEADSLNEKVDSLKQKLTDNQVTLSEIAKNKEAEKTRIATENAKKEAAEKQAKEEAQKQAEKAKEEAKEEAQKLAAENAEKETEPAKEESNEKPKEDTSKEEVPTSGATRMMESTAYSYSEPGSGHITASGLDLYDNPQAIAVDPSVIPLNSIVNVEGYGVAIAADTGGAIKGNIIDVHFTTVEKCVAWGRRQVKVTVMS</sequence>
<dbReference type="GO" id="GO:0004553">
    <property type="term" value="F:hydrolase activity, hydrolyzing O-glycosyl compounds"/>
    <property type="evidence" value="ECO:0007669"/>
    <property type="project" value="InterPro"/>
</dbReference>
<dbReference type="Proteomes" id="UP000078516">
    <property type="component" value="Unassembled WGS sequence"/>
</dbReference>
<dbReference type="InterPro" id="IPR010611">
    <property type="entry name" value="3D_dom"/>
</dbReference>
<dbReference type="InterPro" id="IPR036908">
    <property type="entry name" value="RlpA-like_sf"/>
</dbReference>
<keyword evidence="2" id="KW-0175">Coiled coil</keyword>
<feature type="region of interest" description="Disordered" evidence="3">
    <location>
        <begin position="213"/>
        <end position="289"/>
    </location>
</feature>
<dbReference type="CDD" id="cd22786">
    <property type="entry name" value="DPBB_YuiC-like"/>
    <property type="match status" value="1"/>
</dbReference>
<feature type="domain" description="Peptidoglycan hydrolase PcsB coiled-coil" evidence="6">
    <location>
        <begin position="85"/>
        <end position="156"/>
    </location>
</feature>
<dbReference type="InterPro" id="IPR051933">
    <property type="entry name" value="Resuscitation_pf_RpfB"/>
</dbReference>
<dbReference type="SUPFAM" id="SSF50685">
    <property type="entry name" value="Barwin-like endoglucanases"/>
    <property type="match status" value="1"/>
</dbReference>
<dbReference type="PANTHER" id="PTHR39160">
    <property type="entry name" value="CELL WALL-BINDING PROTEIN YOCH"/>
    <property type="match status" value="1"/>
</dbReference>
<feature type="signal peptide" evidence="4">
    <location>
        <begin position="1"/>
        <end position="21"/>
    </location>
</feature>
<feature type="compositionally biased region" description="Basic and acidic residues" evidence="3">
    <location>
        <begin position="213"/>
        <end position="281"/>
    </location>
</feature>